<gene>
    <name evidence="1" type="ORF">D1O30_18355</name>
</gene>
<reference evidence="1 2" key="1">
    <citation type="submission" date="2018-08" db="EMBL/GenBank/DDBJ databases">
        <title>Genome sequence of Methylocystis hirsuta CSC1, a methanotroph able to accumulate PHAs.</title>
        <authorList>
            <person name="Bordel S."/>
            <person name="Rodriguez E."/>
            <person name="Gancedo J."/>
            <person name="Munoz R."/>
        </authorList>
    </citation>
    <scope>NUCLEOTIDE SEQUENCE [LARGE SCALE GENOMIC DNA]</scope>
    <source>
        <strain evidence="1 2">CSC1</strain>
    </source>
</reference>
<name>A0A3M9XTT0_9HYPH</name>
<evidence type="ECO:0000313" key="2">
    <source>
        <dbReference type="Proteomes" id="UP000268623"/>
    </source>
</evidence>
<dbReference type="AlphaFoldDB" id="A0A3M9XTT0"/>
<dbReference type="Proteomes" id="UP000268623">
    <property type="component" value="Unassembled WGS sequence"/>
</dbReference>
<keyword evidence="2" id="KW-1185">Reference proteome</keyword>
<dbReference type="EMBL" id="QWDD01000001">
    <property type="protein sequence ID" value="RNJ51265.1"/>
    <property type="molecule type" value="Genomic_DNA"/>
</dbReference>
<accession>A0A3M9XTT0</accession>
<protein>
    <recommendedName>
        <fullName evidence="3">Thaumatin domain-containing protein</fullName>
    </recommendedName>
</protein>
<organism evidence="1 2">
    <name type="scientific">Methylocystis hirsuta</name>
    <dbReference type="NCBI Taxonomy" id="369798"/>
    <lineage>
        <taxon>Bacteria</taxon>
        <taxon>Pseudomonadati</taxon>
        <taxon>Pseudomonadota</taxon>
        <taxon>Alphaproteobacteria</taxon>
        <taxon>Hyphomicrobiales</taxon>
        <taxon>Methylocystaceae</taxon>
        <taxon>Methylocystis</taxon>
    </lineage>
</organism>
<comment type="caution">
    <text evidence="1">The sequence shown here is derived from an EMBL/GenBank/DDBJ whole genome shotgun (WGS) entry which is preliminary data.</text>
</comment>
<sequence>MGALICFTRFGHAQNVSAQVNFINNVGQQIIVGAYGPTGSNLLPGVSFSGGCTSDSNNNLIVPQGATCTGSVSWPSAQNKVCANTQSMTGCTPASLQPMTIIEVSGTGSGLGYDISVIPRNVDANGVACNDPQWLPNCTYYDYGVVQSGYNVSQLNPSQVDPANQQNKTSSPGYCASQGPANYNFGVQVSCSAGDATFTCGGTPSLGTANYPSKCGYSSLAPTLQNCKGNLGTGCYQAFFSPMSDGGSNPMGTQTGNGLYYCGYPSGTVQPYDQCASLNDPLTITFSSPQ</sequence>
<evidence type="ECO:0008006" key="3">
    <source>
        <dbReference type="Google" id="ProtNLM"/>
    </source>
</evidence>
<evidence type="ECO:0000313" key="1">
    <source>
        <dbReference type="EMBL" id="RNJ51265.1"/>
    </source>
</evidence>
<proteinExistence type="predicted"/>